<gene>
    <name evidence="1" type="ORF">HMPREF0872_03925</name>
</gene>
<evidence type="ECO:0000313" key="2">
    <source>
        <dbReference type="Proteomes" id="UP000029628"/>
    </source>
</evidence>
<reference evidence="1 2" key="1">
    <citation type="submission" date="2014-07" db="EMBL/GenBank/DDBJ databases">
        <authorList>
            <person name="McCorrison J."/>
            <person name="Sanka R."/>
            <person name="Torralba M."/>
            <person name="Gillis M."/>
            <person name="Haft D.H."/>
            <person name="Methe B."/>
            <person name="Sutton G."/>
            <person name="Nelson K.E."/>
        </authorList>
    </citation>
    <scope>NUCLEOTIDE SEQUENCE [LARGE SCALE GENOMIC DNA]</scope>
    <source>
        <strain evidence="1 2">DNF00314</strain>
    </source>
</reference>
<dbReference type="RefSeq" id="WP_038152061.1">
    <property type="nucleotide sequence ID" value="NZ_JRNT01000008.1"/>
</dbReference>
<organism evidence="1 2">
    <name type="scientific">Veillonella montpellierensis DNF00314</name>
    <dbReference type="NCBI Taxonomy" id="1401067"/>
    <lineage>
        <taxon>Bacteria</taxon>
        <taxon>Bacillati</taxon>
        <taxon>Bacillota</taxon>
        <taxon>Negativicutes</taxon>
        <taxon>Veillonellales</taxon>
        <taxon>Veillonellaceae</taxon>
        <taxon>Veillonella</taxon>
    </lineage>
</organism>
<dbReference type="Proteomes" id="UP000029628">
    <property type="component" value="Unassembled WGS sequence"/>
</dbReference>
<keyword evidence="2" id="KW-1185">Reference proteome</keyword>
<proteinExistence type="predicted"/>
<accession>A0A096CQD5</accession>
<evidence type="ECO:0000313" key="1">
    <source>
        <dbReference type="EMBL" id="KGF47554.1"/>
    </source>
</evidence>
<dbReference type="EMBL" id="JRNT01000008">
    <property type="protein sequence ID" value="KGF47554.1"/>
    <property type="molecule type" value="Genomic_DNA"/>
</dbReference>
<sequence length="67" mass="8052">MKYNITIDDINELETITDRLYMLAKHIKQKRTFEENEPMIFAESIDICFKDVIDKLWSLQKALMVEK</sequence>
<name>A0A096CQD5_9FIRM</name>
<comment type="caution">
    <text evidence="1">The sequence shown here is derived from an EMBL/GenBank/DDBJ whole genome shotgun (WGS) entry which is preliminary data.</text>
</comment>
<protein>
    <submittedName>
        <fullName evidence="1">Uncharacterized protein</fullName>
    </submittedName>
</protein>
<dbReference type="AlphaFoldDB" id="A0A096CQD5"/>